<evidence type="ECO:0000313" key="3">
    <source>
        <dbReference type="EMBL" id="MFI0795648.1"/>
    </source>
</evidence>
<name>A0ABW7SPM4_9ACTN</name>
<reference evidence="3 4" key="1">
    <citation type="submission" date="2024-10" db="EMBL/GenBank/DDBJ databases">
        <title>The Natural Products Discovery Center: Release of the First 8490 Sequenced Strains for Exploring Actinobacteria Biosynthetic Diversity.</title>
        <authorList>
            <person name="Kalkreuter E."/>
            <person name="Kautsar S.A."/>
            <person name="Yang D."/>
            <person name="Bader C.D."/>
            <person name="Teijaro C.N."/>
            <person name="Fluegel L."/>
            <person name="Davis C.M."/>
            <person name="Simpson J.R."/>
            <person name="Lauterbach L."/>
            <person name="Steele A.D."/>
            <person name="Gui C."/>
            <person name="Meng S."/>
            <person name="Li G."/>
            <person name="Viehrig K."/>
            <person name="Ye F."/>
            <person name="Su P."/>
            <person name="Kiefer A.F."/>
            <person name="Nichols A."/>
            <person name="Cepeda A.J."/>
            <person name="Yan W."/>
            <person name="Fan B."/>
            <person name="Jiang Y."/>
            <person name="Adhikari A."/>
            <person name="Zheng C.-J."/>
            <person name="Schuster L."/>
            <person name="Cowan T.M."/>
            <person name="Smanski M.J."/>
            <person name="Chevrette M.G."/>
            <person name="De Carvalho L.P.S."/>
            <person name="Shen B."/>
        </authorList>
    </citation>
    <scope>NUCLEOTIDE SEQUENCE [LARGE SCALE GENOMIC DNA]</scope>
    <source>
        <strain evidence="3 4">NPDC021253</strain>
    </source>
</reference>
<comment type="caution">
    <text evidence="3">The sequence shown here is derived from an EMBL/GenBank/DDBJ whole genome shotgun (WGS) entry which is preliminary data.</text>
</comment>
<sequence>MSGALARPQGPDRADGGHGLVGVADAGAFLARLVRLDPAALVRLRPAGPARPAAPPQAVPPPPPGLPAASPSAPPATSPSAPPPASPSGPVAGAASVGRTVLWARLPWGVLAARTVAGAGCGDVTVAARELLAALAGGADALPARRDAQWRWPLPPSTSRPVEVLPAGELWRIAEAAAGTLREAAAHGVGGRAVGQRVLRDALLDHVAVVVTPDDPPGPPVEIAQRLVQGLVRMGFLGRPGPGVDTPVPPVGTPLPFAGGTAGGDVQVRVAGQWVSLMGPYGAVWSQKVADLAVTPLGAHPKV</sequence>
<feature type="region of interest" description="Disordered" evidence="1">
    <location>
        <begin position="1"/>
        <end position="21"/>
    </location>
</feature>
<protein>
    <recommendedName>
        <fullName evidence="2">DUF8185 domain-containing protein</fullName>
    </recommendedName>
</protein>
<dbReference type="EMBL" id="JBIRPU010000020">
    <property type="protein sequence ID" value="MFI0795648.1"/>
    <property type="molecule type" value="Genomic_DNA"/>
</dbReference>
<feature type="domain" description="DUF8185" evidence="2">
    <location>
        <begin position="155"/>
        <end position="289"/>
    </location>
</feature>
<evidence type="ECO:0000256" key="1">
    <source>
        <dbReference type="SAM" id="MobiDB-lite"/>
    </source>
</evidence>
<accession>A0ABW7SPM4</accession>
<evidence type="ECO:0000313" key="4">
    <source>
        <dbReference type="Proteomes" id="UP001611075"/>
    </source>
</evidence>
<feature type="compositionally biased region" description="Pro residues" evidence="1">
    <location>
        <begin position="52"/>
        <end position="87"/>
    </location>
</feature>
<gene>
    <name evidence="3" type="ORF">ACH4OY_23650</name>
</gene>
<dbReference type="InterPro" id="IPR058498">
    <property type="entry name" value="DUF8185"/>
</dbReference>
<proteinExistence type="predicted"/>
<dbReference type="Proteomes" id="UP001611075">
    <property type="component" value="Unassembled WGS sequence"/>
</dbReference>
<dbReference type="Pfam" id="PF26572">
    <property type="entry name" value="DUF8185"/>
    <property type="match status" value="1"/>
</dbReference>
<dbReference type="RefSeq" id="WP_396683063.1">
    <property type="nucleotide sequence ID" value="NZ_JBIRPU010000020.1"/>
</dbReference>
<keyword evidence="4" id="KW-1185">Reference proteome</keyword>
<organism evidence="3 4">
    <name type="scientific">Micromonospora rubida</name>
    <dbReference type="NCBI Taxonomy" id="2697657"/>
    <lineage>
        <taxon>Bacteria</taxon>
        <taxon>Bacillati</taxon>
        <taxon>Actinomycetota</taxon>
        <taxon>Actinomycetes</taxon>
        <taxon>Micromonosporales</taxon>
        <taxon>Micromonosporaceae</taxon>
        <taxon>Micromonospora</taxon>
    </lineage>
</organism>
<feature type="region of interest" description="Disordered" evidence="1">
    <location>
        <begin position="47"/>
        <end position="93"/>
    </location>
</feature>
<evidence type="ECO:0000259" key="2">
    <source>
        <dbReference type="Pfam" id="PF26572"/>
    </source>
</evidence>